<organism evidence="2 3">
    <name type="scientific">Ajellomyces capsulatus (strain G186AR / H82 / ATCC MYA-2454 / RMSCC 2432)</name>
    <name type="common">Darling's disease fungus</name>
    <name type="synonym">Histoplasma capsulatum</name>
    <dbReference type="NCBI Taxonomy" id="447093"/>
    <lineage>
        <taxon>Eukaryota</taxon>
        <taxon>Fungi</taxon>
        <taxon>Dikarya</taxon>
        <taxon>Ascomycota</taxon>
        <taxon>Pezizomycotina</taxon>
        <taxon>Eurotiomycetes</taxon>
        <taxon>Eurotiomycetidae</taxon>
        <taxon>Onygenales</taxon>
        <taxon>Ajellomycetaceae</taxon>
        <taxon>Histoplasma</taxon>
    </lineage>
</organism>
<protein>
    <submittedName>
        <fullName evidence="2">Uncharacterized protein</fullName>
    </submittedName>
</protein>
<evidence type="ECO:0000313" key="3">
    <source>
        <dbReference type="Proteomes" id="UP000001631"/>
    </source>
</evidence>
<reference evidence="2" key="1">
    <citation type="submission" date="2009-02" db="EMBL/GenBank/DDBJ databases">
        <title>The Genome Sequence of Ajellomyces capsulatus strain G186AR.</title>
        <authorList>
            <consortium name="The Broad Institute Genome Sequencing Platform"/>
            <person name="Champion M."/>
            <person name="Cuomo C."/>
            <person name="Ma L.-J."/>
            <person name="Henn M.R."/>
            <person name="Sil A."/>
            <person name="Goldman B."/>
            <person name="Young S.K."/>
            <person name="Kodira C.D."/>
            <person name="Zeng Q."/>
            <person name="Koehrsen M."/>
            <person name="Alvarado L."/>
            <person name="Berlin A."/>
            <person name="Borenstein D."/>
            <person name="Chen Z."/>
            <person name="Engels R."/>
            <person name="Freedman E."/>
            <person name="Gellesch M."/>
            <person name="Goldberg J."/>
            <person name="Griggs A."/>
            <person name="Gujja S."/>
            <person name="Heiman D."/>
            <person name="Hepburn T."/>
            <person name="Howarth C."/>
            <person name="Jen D."/>
            <person name="Larson L."/>
            <person name="Lewis B."/>
            <person name="Mehta T."/>
            <person name="Park D."/>
            <person name="Pearson M."/>
            <person name="Roberts A."/>
            <person name="Saif S."/>
            <person name="Shea T."/>
            <person name="Shenoy N."/>
            <person name="Sisk P."/>
            <person name="Stolte C."/>
            <person name="Sykes S."/>
            <person name="Walk T."/>
            <person name="White J."/>
            <person name="Yandava C."/>
            <person name="Klein B."/>
            <person name="McEwen J.G."/>
            <person name="Puccia R."/>
            <person name="Goldman G.H."/>
            <person name="Felipe M.S."/>
            <person name="Nino-Vega G."/>
            <person name="San-Blas G."/>
            <person name="Taylor J."/>
            <person name="Mendoza L."/>
            <person name="Galagan J."/>
            <person name="Nusbaum C."/>
            <person name="Birren B."/>
        </authorList>
    </citation>
    <scope>NUCLEOTIDE SEQUENCE</scope>
    <source>
        <strain evidence="2">G186AR</strain>
    </source>
</reference>
<name>C0NX30_AJECG</name>
<evidence type="ECO:0000313" key="2">
    <source>
        <dbReference type="EMBL" id="EEH03896.1"/>
    </source>
</evidence>
<dbReference type="HOGENOM" id="CLU_2830632_0_0_1"/>
<dbReference type="GeneID" id="69041038"/>
<gene>
    <name evidence="2" type="ORF">HCBG_08022</name>
</gene>
<feature type="region of interest" description="Disordered" evidence="1">
    <location>
        <begin position="47"/>
        <end position="66"/>
    </location>
</feature>
<accession>C0NX30</accession>
<feature type="compositionally biased region" description="Polar residues" evidence="1">
    <location>
        <begin position="49"/>
        <end position="60"/>
    </location>
</feature>
<evidence type="ECO:0000256" key="1">
    <source>
        <dbReference type="SAM" id="MobiDB-lite"/>
    </source>
</evidence>
<dbReference type="EMBL" id="GG663375">
    <property type="protein sequence ID" value="EEH03896.1"/>
    <property type="molecule type" value="Genomic_DNA"/>
</dbReference>
<sequence>MNQPSTSVGIQGVLRTSRGDSVGRLSGCISMQAAEAYMCGALVRDRQPRANTSPRTSSRTDIYLSI</sequence>
<dbReference type="InParanoid" id="C0NX30"/>
<dbReference type="RefSeq" id="XP_045284377.1">
    <property type="nucleotide sequence ID" value="XM_045435071.1"/>
</dbReference>
<dbReference type="AlphaFoldDB" id="C0NX30"/>
<dbReference type="Proteomes" id="UP000001631">
    <property type="component" value="Unassembled WGS sequence"/>
</dbReference>
<proteinExistence type="predicted"/>
<keyword evidence="3" id="KW-1185">Reference proteome</keyword>